<reference evidence="2" key="1">
    <citation type="journal article" date="2020" name="Stud. Mycol.">
        <title>101 Dothideomycetes genomes: a test case for predicting lifestyles and emergence of pathogens.</title>
        <authorList>
            <person name="Haridas S."/>
            <person name="Albert R."/>
            <person name="Binder M."/>
            <person name="Bloem J."/>
            <person name="Labutti K."/>
            <person name="Salamov A."/>
            <person name="Andreopoulos B."/>
            <person name="Baker S."/>
            <person name="Barry K."/>
            <person name="Bills G."/>
            <person name="Bluhm B."/>
            <person name="Cannon C."/>
            <person name="Castanera R."/>
            <person name="Culley D."/>
            <person name="Daum C."/>
            <person name="Ezra D."/>
            <person name="Gonzalez J."/>
            <person name="Henrissat B."/>
            <person name="Kuo A."/>
            <person name="Liang C."/>
            <person name="Lipzen A."/>
            <person name="Lutzoni F."/>
            <person name="Magnuson J."/>
            <person name="Mondo S."/>
            <person name="Nolan M."/>
            <person name="Ohm R."/>
            <person name="Pangilinan J."/>
            <person name="Park H.-J."/>
            <person name="Ramirez L."/>
            <person name="Alfaro M."/>
            <person name="Sun H."/>
            <person name="Tritt A."/>
            <person name="Yoshinaga Y."/>
            <person name="Zwiers L.-H."/>
            <person name="Turgeon B."/>
            <person name="Goodwin S."/>
            <person name="Spatafora J."/>
            <person name="Crous P."/>
            <person name="Grigoriev I."/>
        </authorList>
    </citation>
    <scope>NUCLEOTIDE SEQUENCE</scope>
    <source>
        <strain evidence="2">CBS 121739</strain>
    </source>
</reference>
<dbReference type="GeneID" id="54485255"/>
<feature type="transmembrane region" description="Helical" evidence="1">
    <location>
        <begin position="48"/>
        <end position="72"/>
    </location>
</feature>
<sequence>MASFRDSNWIITHCCCVITHLVLVLASFIAFGYYVFATDKHAMGSNVSWASLAIGSFGLGSNLVLFGSLLYVEQEFSSITIEEQFYLKRSASLLGFLLNSMLAGGESYSSYKMVQLLESLPVLGTACVFSALSALLSLTTIYADATKLSRDRSFLSSLKIDCFV</sequence>
<dbReference type="RefSeq" id="XP_033599439.1">
    <property type="nucleotide sequence ID" value="XM_033744201.1"/>
</dbReference>
<feature type="transmembrane region" description="Helical" evidence="1">
    <location>
        <begin position="123"/>
        <end position="143"/>
    </location>
</feature>
<organism evidence="2 3">
    <name type="scientific">Pseudovirgaria hyperparasitica</name>
    <dbReference type="NCBI Taxonomy" id="470096"/>
    <lineage>
        <taxon>Eukaryota</taxon>
        <taxon>Fungi</taxon>
        <taxon>Dikarya</taxon>
        <taxon>Ascomycota</taxon>
        <taxon>Pezizomycotina</taxon>
        <taxon>Dothideomycetes</taxon>
        <taxon>Dothideomycetes incertae sedis</taxon>
        <taxon>Acrospermales</taxon>
        <taxon>Acrospermaceae</taxon>
        <taxon>Pseudovirgaria</taxon>
    </lineage>
</organism>
<evidence type="ECO:0000256" key="1">
    <source>
        <dbReference type="SAM" id="Phobius"/>
    </source>
</evidence>
<feature type="transmembrane region" description="Helical" evidence="1">
    <location>
        <begin position="9"/>
        <end position="36"/>
    </location>
</feature>
<keyword evidence="3" id="KW-1185">Reference proteome</keyword>
<keyword evidence="1" id="KW-0812">Transmembrane</keyword>
<dbReference type="AlphaFoldDB" id="A0A6A6W237"/>
<gene>
    <name evidence="2" type="ORF">EJ05DRAFT_477209</name>
</gene>
<keyword evidence="1" id="KW-1133">Transmembrane helix</keyword>
<protein>
    <submittedName>
        <fullName evidence="2">Uncharacterized protein</fullName>
    </submittedName>
</protein>
<name>A0A6A6W237_9PEZI</name>
<dbReference type="Proteomes" id="UP000799437">
    <property type="component" value="Unassembled WGS sequence"/>
</dbReference>
<proteinExistence type="predicted"/>
<evidence type="ECO:0000313" key="3">
    <source>
        <dbReference type="Proteomes" id="UP000799437"/>
    </source>
</evidence>
<evidence type="ECO:0000313" key="2">
    <source>
        <dbReference type="EMBL" id="KAF2756988.1"/>
    </source>
</evidence>
<keyword evidence="1" id="KW-0472">Membrane</keyword>
<dbReference type="EMBL" id="ML996574">
    <property type="protein sequence ID" value="KAF2756988.1"/>
    <property type="molecule type" value="Genomic_DNA"/>
</dbReference>
<feature type="transmembrane region" description="Helical" evidence="1">
    <location>
        <begin position="93"/>
        <end position="111"/>
    </location>
</feature>
<accession>A0A6A6W237</accession>